<dbReference type="EMBL" id="CM047745">
    <property type="protein sequence ID" value="KAJ0024086.1"/>
    <property type="molecule type" value="Genomic_DNA"/>
</dbReference>
<comment type="caution">
    <text evidence="1">The sequence shown here is derived from an EMBL/GenBank/DDBJ whole genome shotgun (WGS) entry which is preliminary data.</text>
</comment>
<organism evidence="1 2">
    <name type="scientific">Pistacia integerrima</name>
    <dbReference type="NCBI Taxonomy" id="434235"/>
    <lineage>
        <taxon>Eukaryota</taxon>
        <taxon>Viridiplantae</taxon>
        <taxon>Streptophyta</taxon>
        <taxon>Embryophyta</taxon>
        <taxon>Tracheophyta</taxon>
        <taxon>Spermatophyta</taxon>
        <taxon>Magnoliopsida</taxon>
        <taxon>eudicotyledons</taxon>
        <taxon>Gunneridae</taxon>
        <taxon>Pentapetalae</taxon>
        <taxon>rosids</taxon>
        <taxon>malvids</taxon>
        <taxon>Sapindales</taxon>
        <taxon>Anacardiaceae</taxon>
        <taxon>Pistacia</taxon>
    </lineage>
</organism>
<evidence type="ECO:0000313" key="1">
    <source>
        <dbReference type="EMBL" id="KAJ0024086.1"/>
    </source>
</evidence>
<sequence>MADELGSAAVSGVASKIAESAFDTIGHHISYLFKYQSYIDDLKNRVEDLGNARERVEHQVDEAKNRGEEIEQDVELWLERVNEFTEGVVKPITGDEDKAKNCCFIGLCPNLIQRYMLGKKAAKALPGGADLSGKGNFSSVSYRPPIQRTESVYTRGYEAFDSRMRVLQEIMEALKDSNVNMVGVYGMAGVGKTTLVKKVAWQAEEDKLFDQVVMTTVTQTPDLKNMQDEIADQLGLIFPEQSVSGRSLRLRDRLKREKRILVILDDIWAKVDLDAVGIPYGDIHEGIGQEKEDWKDRKEDDKRYKILLTSRDQDLLCCFSKFGEDDTLTLGKLTVDMAQQTPWKFLFETKRSESRIL</sequence>
<accession>A0ACC0XRK0</accession>
<proteinExistence type="predicted"/>
<evidence type="ECO:0000313" key="2">
    <source>
        <dbReference type="Proteomes" id="UP001163603"/>
    </source>
</evidence>
<gene>
    <name evidence="1" type="ORF">Pint_06774</name>
</gene>
<keyword evidence="2" id="KW-1185">Reference proteome</keyword>
<name>A0ACC0XRK0_9ROSI</name>
<protein>
    <submittedName>
        <fullName evidence="1">Uncharacterized protein</fullName>
    </submittedName>
</protein>
<dbReference type="Proteomes" id="UP001163603">
    <property type="component" value="Chromosome 10"/>
</dbReference>
<reference evidence="2" key="1">
    <citation type="journal article" date="2023" name="G3 (Bethesda)">
        <title>Genome assembly and association tests identify interacting loci associated with vigor, precocity, and sex in interspecific pistachio rootstocks.</title>
        <authorList>
            <person name="Palmer W."/>
            <person name="Jacygrad E."/>
            <person name="Sagayaradj S."/>
            <person name="Cavanaugh K."/>
            <person name="Han R."/>
            <person name="Bertier L."/>
            <person name="Beede B."/>
            <person name="Kafkas S."/>
            <person name="Golino D."/>
            <person name="Preece J."/>
            <person name="Michelmore R."/>
        </authorList>
    </citation>
    <scope>NUCLEOTIDE SEQUENCE [LARGE SCALE GENOMIC DNA]</scope>
</reference>